<evidence type="ECO:0000256" key="6">
    <source>
        <dbReference type="SAM" id="Phobius"/>
    </source>
</evidence>
<feature type="transmembrane region" description="Helical" evidence="6">
    <location>
        <begin position="107"/>
        <end position="132"/>
    </location>
</feature>
<evidence type="ECO:0000256" key="4">
    <source>
        <dbReference type="ARBA" id="ARBA00022989"/>
    </source>
</evidence>
<evidence type="ECO:0000256" key="1">
    <source>
        <dbReference type="ARBA" id="ARBA00004651"/>
    </source>
</evidence>
<evidence type="ECO:0000256" key="5">
    <source>
        <dbReference type="ARBA" id="ARBA00023136"/>
    </source>
</evidence>
<organism evidence="7 8">
    <name type="scientific">Lucilia cuprina</name>
    <name type="common">Green bottle fly</name>
    <name type="synonym">Australian sheep blowfly</name>
    <dbReference type="NCBI Taxonomy" id="7375"/>
    <lineage>
        <taxon>Eukaryota</taxon>
        <taxon>Metazoa</taxon>
        <taxon>Ecdysozoa</taxon>
        <taxon>Arthropoda</taxon>
        <taxon>Hexapoda</taxon>
        <taxon>Insecta</taxon>
        <taxon>Pterygota</taxon>
        <taxon>Neoptera</taxon>
        <taxon>Endopterygota</taxon>
        <taxon>Diptera</taxon>
        <taxon>Brachycera</taxon>
        <taxon>Muscomorpha</taxon>
        <taxon>Oestroidea</taxon>
        <taxon>Calliphoridae</taxon>
        <taxon>Luciliinae</taxon>
        <taxon>Lucilia</taxon>
    </lineage>
</organism>
<feature type="transmembrane region" description="Helical" evidence="6">
    <location>
        <begin position="12"/>
        <end position="33"/>
    </location>
</feature>
<dbReference type="GO" id="GO:0005886">
    <property type="term" value="C:plasma membrane"/>
    <property type="evidence" value="ECO:0007669"/>
    <property type="project" value="UniProtKB-SubCell"/>
</dbReference>
<feature type="transmembrane region" description="Helical" evidence="6">
    <location>
        <begin position="144"/>
        <end position="166"/>
    </location>
</feature>
<sequence>MKHVAVDRSTKNVLLISVVIVNVYTILSVADIINTYVEEGWINSMTMLTEKFSNILQLYVLLHHGILLGYIDNCLSKLNKQLECGEINNKFVYIYYQLTQVLQQANVLYGPPIFCVLFCIVLLNSMAGLTIMQFTKLYGFNEFIVLYLVSNGILLMCISAFLYFVICERVCKTARETRRIILEYSTTKPENKEVDMLFQQCLVMSLNINICRMFDLDLNAFFILLVGIFLNAIVLYQIEFGSELKHYSFDDYEFSDFSFSDFNDIFNEY</sequence>
<accession>A0A0L0BYV7</accession>
<dbReference type="Proteomes" id="UP000037069">
    <property type="component" value="Unassembled WGS sequence"/>
</dbReference>
<evidence type="ECO:0000256" key="3">
    <source>
        <dbReference type="ARBA" id="ARBA00022692"/>
    </source>
</evidence>
<keyword evidence="5 6" id="KW-0472">Membrane</keyword>
<evidence type="ECO:0000256" key="2">
    <source>
        <dbReference type="ARBA" id="ARBA00022475"/>
    </source>
</evidence>
<proteinExistence type="predicted"/>
<dbReference type="Pfam" id="PF08395">
    <property type="entry name" value="7tm_7"/>
    <property type="match status" value="1"/>
</dbReference>
<comment type="subcellular location">
    <subcellularLocation>
        <location evidence="1">Cell membrane</location>
        <topology evidence="1">Multi-pass membrane protein</topology>
    </subcellularLocation>
</comment>
<feature type="transmembrane region" description="Helical" evidence="6">
    <location>
        <begin position="218"/>
        <end position="238"/>
    </location>
</feature>
<dbReference type="GO" id="GO:0050909">
    <property type="term" value="P:sensory perception of taste"/>
    <property type="evidence" value="ECO:0007669"/>
    <property type="project" value="InterPro"/>
</dbReference>
<keyword evidence="3 6" id="KW-0812">Transmembrane</keyword>
<evidence type="ECO:0000313" key="8">
    <source>
        <dbReference type="Proteomes" id="UP000037069"/>
    </source>
</evidence>
<keyword evidence="8" id="KW-1185">Reference proteome</keyword>
<protein>
    <recommendedName>
        <fullName evidence="9">Gustatory receptor</fullName>
    </recommendedName>
</protein>
<reference evidence="7 8" key="1">
    <citation type="journal article" date="2015" name="Nat. Commun.">
        <title>Lucilia cuprina genome unlocks parasitic fly biology to underpin future interventions.</title>
        <authorList>
            <person name="Anstead C.A."/>
            <person name="Korhonen P.K."/>
            <person name="Young N.D."/>
            <person name="Hall R.S."/>
            <person name="Jex A.R."/>
            <person name="Murali S.C."/>
            <person name="Hughes D.S."/>
            <person name="Lee S.F."/>
            <person name="Perry T."/>
            <person name="Stroehlein A.J."/>
            <person name="Ansell B.R."/>
            <person name="Breugelmans B."/>
            <person name="Hofmann A."/>
            <person name="Qu J."/>
            <person name="Dugan S."/>
            <person name="Lee S.L."/>
            <person name="Chao H."/>
            <person name="Dinh H."/>
            <person name="Han Y."/>
            <person name="Doddapaneni H.V."/>
            <person name="Worley K.C."/>
            <person name="Muzny D.M."/>
            <person name="Ioannidis P."/>
            <person name="Waterhouse R.M."/>
            <person name="Zdobnov E.M."/>
            <person name="James P.J."/>
            <person name="Bagnall N.H."/>
            <person name="Kotze A.C."/>
            <person name="Gibbs R.A."/>
            <person name="Richards S."/>
            <person name="Batterham P."/>
            <person name="Gasser R.B."/>
        </authorList>
    </citation>
    <scope>NUCLEOTIDE SEQUENCE [LARGE SCALE GENOMIC DNA]</scope>
    <source>
        <strain evidence="7 8">LS</strain>
        <tissue evidence="7">Full body</tissue>
    </source>
</reference>
<keyword evidence="2" id="KW-1003">Cell membrane</keyword>
<feature type="transmembrane region" description="Helical" evidence="6">
    <location>
        <begin position="53"/>
        <end position="71"/>
    </location>
</feature>
<evidence type="ECO:0000313" key="7">
    <source>
        <dbReference type="EMBL" id="KNC25232.1"/>
    </source>
</evidence>
<keyword evidence="4 6" id="KW-1133">Transmembrane helix</keyword>
<gene>
    <name evidence="7" type="ORF">FF38_04253</name>
</gene>
<evidence type="ECO:0008006" key="9">
    <source>
        <dbReference type="Google" id="ProtNLM"/>
    </source>
</evidence>
<dbReference type="AlphaFoldDB" id="A0A0L0BYV7"/>
<dbReference type="InterPro" id="IPR013604">
    <property type="entry name" value="7TM_chemorcpt"/>
</dbReference>
<comment type="caution">
    <text evidence="7">The sequence shown here is derived from an EMBL/GenBank/DDBJ whole genome shotgun (WGS) entry which is preliminary data.</text>
</comment>
<name>A0A0L0BYV7_LUCCU</name>
<dbReference type="EMBL" id="JRES01001139">
    <property type="protein sequence ID" value="KNC25232.1"/>
    <property type="molecule type" value="Genomic_DNA"/>
</dbReference>